<dbReference type="Proteomes" id="UP001195483">
    <property type="component" value="Unassembled WGS sequence"/>
</dbReference>
<feature type="compositionally biased region" description="Basic residues" evidence="1">
    <location>
        <begin position="42"/>
        <end position="55"/>
    </location>
</feature>
<evidence type="ECO:0000313" key="3">
    <source>
        <dbReference type="Proteomes" id="UP001195483"/>
    </source>
</evidence>
<reference evidence="2" key="3">
    <citation type="submission" date="2023-05" db="EMBL/GenBank/DDBJ databases">
        <authorList>
            <person name="Smith C.H."/>
        </authorList>
    </citation>
    <scope>NUCLEOTIDE SEQUENCE</scope>
    <source>
        <strain evidence="2">CHS0354</strain>
        <tissue evidence="2">Mantle</tissue>
    </source>
</reference>
<organism evidence="2 3">
    <name type="scientific">Potamilus streckersoni</name>
    <dbReference type="NCBI Taxonomy" id="2493646"/>
    <lineage>
        <taxon>Eukaryota</taxon>
        <taxon>Metazoa</taxon>
        <taxon>Spiralia</taxon>
        <taxon>Lophotrochozoa</taxon>
        <taxon>Mollusca</taxon>
        <taxon>Bivalvia</taxon>
        <taxon>Autobranchia</taxon>
        <taxon>Heteroconchia</taxon>
        <taxon>Palaeoheterodonta</taxon>
        <taxon>Unionida</taxon>
        <taxon>Unionoidea</taxon>
        <taxon>Unionidae</taxon>
        <taxon>Ambleminae</taxon>
        <taxon>Lampsilini</taxon>
        <taxon>Potamilus</taxon>
    </lineage>
</organism>
<protein>
    <submittedName>
        <fullName evidence="2">Uncharacterized protein</fullName>
    </submittedName>
</protein>
<reference evidence="2" key="1">
    <citation type="journal article" date="2021" name="Genome Biol. Evol.">
        <title>A High-Quality Reference Genome for a Parasitic Bivalve with Doubly Uniparental Inheritance (Bivalvia: Unionida).</title>
        <authorList>
            <person name="Smith C.H."/>
        </authorList>
    </citation>
    <scope>NUCLEOTIDE SEQUENCE</scope>
    <source>
        <strain evidence="2">CHS0354</strain>
    </source>
</reference>
<keyword evidence="3" id="KW-1185">Reference proteome</keyword>
<evidence type="ECO:0000256" key="1">
    <source>
        <dbReference type="SAM" id="MobiDB-lite"/>
    </source>
</evidence>
<sequence length="116" mass="13788">MHMVQDHFIHNRLENKLLSEDGNNLVESMLRLKSKENENNWKRKKERRYIRHQQQKRNQQGGKVEEWKMDTSKVNPMARPASSHIIIVIISTLHGDNQTDLVMPSTSLRKEIPTRY</sequence>
<name>A0AAE0VNU7_9BIVA</name>
<accession>A0AAE0VNU7</accession>
<comment type="caution">
    <text evidence="2">The sequence shown here is derived from an EMBL/GenBank/DDBJ whole genome shotgun (WGS) entry which is preliminary data.</text>
</comment>
<proteinExistence type="predicted"/>
<feature type="region of interest" description="Disordered" evidence="1">
    <location>
        <begin position="38"/>
        <end position="67"/>
    </location>
</feature>
<gene>
    <name evidence="2" type="ORF">CHS0354_004293</name>
</gene>
<dbReference type="EMBL" id="JAEAOA010000324">
    <property type="protein sequence ID" value="KAK3585103.1"/>
    <property type="molecule type" value="Genomic_DNA"/>
</dbReference>
<reference evidence="2" key="2">
    <citation type="journal article" date="2021" name="Genome Biol. Evol.">
        <title>Developing a high-quality reference genome for a parasitic bivalve with doubly uniparental inheritance (Bivalvia: Unionida).</title>
        <authorList>
            <person name="Smith C.H."/>
        </authorList>
    </citation>
    <scope>NUCLEOTIDE SEQUENCE</scope>
    <source>
        <strain evidence="2">CHS0354</strain>
        <tissue evidence="2">Mantle</tissue>
    </source>
</reference>
<dbReference type="AlphaFoldDB" id="A0AAE0VNU7"/>
<evidence type="ECO:0000313" key="2">
    <source>
        <dbReference type="EMBL" id="KAK3585103.1"/>
    </source>
</evidence>